<protein>
    <submittedName>
        <fullName evidence="1">Uncharacterized protein</fullName>
    </submittedName>
</protein>
<evidence type="ECO:0000313" key="2">
    <source>
        <dbReference type="Proteomes" id="UP000188605"/>
    </source>
</evidence>
<proteinExistence type="predicted"/>
<organism evidence="1 2">
    <name type="scientific">Candidatus Epulonipiscium fishelsonii</name>
    <dbReference type="NCBI Taxonomy" id="77094"/>
    <lineage>
        <taxon>Bacteria</taxon>
        <taxon>Bacillati</taxon>
        <taxon>Bacillota</taxon>
        <taxon>Clostridia</taxon>
        <taxon>Lachnospirales</taxon>
        <taxon>Lachnospiraceae</taxon>
        <taxon>Candidatus Epulonipiscium</taxon>
    </lineage>
</organism>
<evidence type="ECO:0000313" key="1">
    <source>
        <dbReference type="EMBL" id="ONI41070.1"/>
    </source>
</evidence>
<name>A0ACC8XE19_9FIRM</name>
<dbReference type="Proteomes" id="UP000188605">
    <property type="component" value="Unassembled WGS sequence"/>
</dbReference>
<keyword evidence="2" id="KW-1185">Reference proteome</keyword>
<sequence length="83" mass="9461">MLAYEFGLKKDAPLSSIHWSALDEDLNFRGSYEYTPEEYESALQDLLDKAMEYAKSDPDEYRASAGAGAGIEFEITFEIKPWK</sequence>
<gene>
    <name evidence="1" type="ORF">AN396_04785</name>
</gene>
<dbReference type="EMBL" id="LJDB01000043">
    <property type="protein sequence ID" value="ONI41070.1"/>
    <property type="molecule type" value="Genomic_DNA"/>
</dbReference>
<comment type="caution">
    <text evidence="1">The sequence shown here is derived from an EMBL/GenBank/DDBJ whole genome shotgun (WGS) entry which is preliminary data.</text>
</comment>
<accession>A0ACC8XE19</accession>
<reference evidence="1" key="1">
    <citation type="submission" date="2016-08" db="EMBL/GenBank/DDBJ databases">
        <authorList>
            <person name="Ngugi D.K."/>
            <person name="Miyake S."/>
            <person name="Stingl U."/>
        </authorList>
    </citation>
    <scope>NUCLEOTIDE SEQUENCE</scope>
    <source>
        <strain evidence="1">SCG-B11WGA-EpuloA1</strain>
    </source>
</reference>